<evidence type="ECO:0000313" key="1">
    <source>
        <dbReference type="EMBL" id="BBZ74764.1"/>
    </source>
</evidence>
<dbReference type="KEGG" id="many:MANY_01010"/>
<dbReference type="AlphaFoldDB" id="A0A6N4W3Z5"/>
<evidence type="ECO:0000313" key="2">
    <source>
        <dbReference type="Proteomes" id="UP000467249"/>
    </source>
</evidence>
<dbReference type="EMBL" id="AP022620">
    <property type="protein sequence ID" value="BBZ74764.1"/>
    <property type="molecule type" value="Genomic_DNA"/>
</dbReference>
<dbReference type="InterPro" id="IPR011697">
    <property type="entry name" value="Peptidase_C26"/>
</dbReference>
<dbReference type="InterPro" id="IPR029062">
    <property type="entry name" value="Class_I_gatase-like"/>
</dbReference>
<dbReference type="RefSeq" id="WP_163802311.1">
    <property type="nucleotide sequence ID" value="NZ_AP022620.1"/>
</dbReference>
<protein>
    <submittedName>
        <fullName evidence="1">Uncharacterized protein</fullName>
    </submittedName>
</protein>
<accession>A0A6N4W3Z5</accession>
<dbReference type="GO" id="GO:0033969">
    <property type="term" value="F:gamma-glutamyl-gamma-aminobutyrate hydrolase activity"/>
    <property type="evidence" value="ECO:0007669"/>
    <property type="project" value="TreeGrafter"/>
</dbReference>
<dbReference type="Pfam" id="PF07722">
    <property type="entry name" value="Peptidase_C26"/>
    <property type="match status" value="1"/>
</dbReference>
<sequence>MSRPAPITEAEVSPADPIVDPAAPLIGVVAPLNYPGIDAEVRALIVGFARTALRTLTDLGARYRLVDPTAETRLSLDDDVHGVLLLGGGDFDPTLYGHHEDVPHLAGVDRRCDERTVAAIRWGLRRRRPVFGICRGAQAINVAQGGTLIPDLGPDSPHKGHGDDPIFVDDSVAVEPGTRLSGILGRTDITVRNGHHQAVGTVAPGLRVAARGTDGVIEAVEHCDPDIWLLGVQWHPEDPQGCADDRRALFAAFLARVDDDRRTAGVG</sequence>
<dbReference type="PANTHER" id="PTHR43235:SF1">
    <property type="entry name" value="GLUTAMINE AMIDOTRANSFERASE PB2B2.05-RELATED"/>
    <property type="match status" value="1"/>
</dbReference>
<dbReference type="PANTHER" id="PTHR43235">
    <property type="entry name" value="GLUTAMINE AMIDOTRANSFERASE PB2B2.05-RELATED"/>
    <property type="match status" value="1"/>
</dbReference>
<reference evidence="1 2" key="1">
    <citation type="journal article" date="2019" name="Emerg. Microbes Infect.">
        <title>Comprehensive subspecies identification of 175 nontuberculous mycobacteria species based on 7547 genomic profiles.</title>
        <authorList>
            <person name="Matsumoto Y."/>
            <person name="Kinjo T."/>
            <person name="Motooka D."/>
            <person name="Nabeya D."/>
            <person name="Jung N."/>
            <person name="Uechi K."/>
            <person name="Horii T."/>
            <person name="Iida T."/>
            <person name="Fujita J."/>
            <person name="Nakamura S."/>
        </authorList>
    </citation>
    <scope>NUCLEOTIDE SEQUENCE [LARGE SCALE GENOMIC DNA]</scope>
    <source>
        <strain evidence="1 2">JCM 30275</strain>
    </source>
</reference>
<dbReference type="PROSITE" id="PS51273">
    <property type="entry name" value="GATASE_TYPE_1"/>
    <property type="match status" value="1"/>
</dbReference>
<keyword evidence="2" id="KW-1185">Reference proteome</keyword>
<gene>
    <name evidence="1" type="ORF">MANY_01010</name>
</gene>
<name>A0A6N4W3Z5_9MYCO</name>
<organism evidence="1 2">
    <name type="scientific">Mycolicibacterium anyangense</name>
    <dbReference type="NCBI Taxonomy" id="1431246"/>
    <lineage>
        <taxon>Bacteria</taxon>
        <taxon>Bacillati</taxon>
        <taxon>Actinomycetota</taxon>
        <taxon>Actinomycetes</taxon>
        <taxon>Mycobacteriales</taxon>
        <taxon>Mycobacteriaceae</taxon>
        <taxon>Mycolicibacterium</taxon>
    </lineage>
</organism>
<dbReference type="Proteomes" id="UP000467249">
    <property type="component" value="Chromosome"/>
</dbReference>
<dbReference type="InterPro" id="IPR044668">
    <property type="entry name" value="PuuD-like"/>
</dbReference>
<dbReference type="GO" id="GO:0005829">
    <property type="term" value="C:cytosol"/>
    <property type="evidence" value="ECO:0007669"/>
    <property type="project" value="TreeGrafter"/>
</dbReference>
<proteinExistence type="predicted"/>
<dbReference type="GO" id="GO:0006598">
    <property type="term" value="P:polyamine catabolic process"/>
    <property type="evidence" value="ECO:0007669"/>
    <property type="project" value="TreeGrafter"/>
</dbReference>
<dbReference type="Gene3D" id="3.40.50.880">
    <property type="match status" value="1"/>
</dbReference>
<dbReference type="SUPFAM" id="SSF52317">
    <property type="entry name" value="Class I glutamine amidotransferase-like"/>
    <property type="match status" value="1"/>
</dbReference>